<dbReference type="AlphaFoldDB" id="A0A5C7S225"/>
<reference evidence="5 6" key="1">
    <citation type="submission" date="2018-09" db="EMBL/GenBank/DDBJ databases">
        <title>Metagenome Assembled Genomes from an Advanced Water Purification Facility.</title>
        <authorList>
            <person name="Stamps B.W."/>
            <person name="Spear J.R."/>
        </authorList>
    </citation>
    <scope>NUCLEOTIDE SEQUENCE [LARGE SCALE GENOMIC DNA]</scope>
    <source>
        <strain evidence="5">Bin_27_1</strain>
    </source>
</reference>
<dbReference type="InterPro" id="IPR009057">
    <property type="entry name" value="Homeodomain-like_sf"/>
</dbReference>
<dbReference type="Gene3D" id="1.10.10.60">
    <property type="entry name" value="Homeodomain-like"/>
    <property type="match status" value="1"/>
</dbReference>
<evidence type="ECO:0000256" key="1">
    <source>
        <dbReference type="ARBA" id="ARBA00023015"/>
    </source>
</evidence>
<dbReference type="Pfam" id="PF12833">
    <property type="entry name" value="HTH_18"/>
    <property type="match status" value="1"/>
</dbReference>
<dbReference type="PROSITE" id="PS01124">
    <property type="entry name" value="HTH_ARAC_FAMILY_2"/>
    <property type="match status" value="1"/>
</dbReference>
<dbReference type="InterPro" id="IPR050204">
    <property type="entry name" value="AraC_XylS_family_regulators"/>
</dbReference>
<keyword evidence="2" id="KW-0238">DNA-binding</keyword>
<name>A0A5C7S225_THASP</name>
<evidence type="ECO:0000313" key="5">
    <source>
        <dbReference type="EMBL" id="TXH77573.1"/>
    </source>
</evidence>
<comment type="caution">
    <text evidence="5">The sequence shown here is derived from an EMBL/GenBank/DDBJ whole genome shotgun (WGS) entry which is preliminary data.</text>
</comment>
<dbReference type="Pfam" id="PF14525">
    <property type="entry name" value="AraC_binding_2"/>
    <property type="match status" value="1"/>
</dbReference>
<dbReference type="PROSITE" id="PS00041">
    <property type="entry name" value="HTH_ARAC_FAMILY_1"/>
    <property type="match status" value="1"/>
</dbReference>
<keyword evidence="1" id="KW-0805">Transcription regulation</keyword>
<gene>
    <name evidence="5" type="ORF">E6Q80_24515</name>
</gene>
<dbReference type="InterPro" id="IPR018062">
    <property type="entry name" value="HTH_AraC-typ_CS"/>
</dbReference>
<proteinExistence type="predicted"/>
<sequence length="306" mass="33902">MTAICGPHQLKVGRPSRLQFHHSGGVLRSMATRMGVIEYGTDVTIGIHDETPLNSYSLSLPLDGEQELASGGRRVRSDRDTGVIVTPDINQELAIAGNCRKLLVAIPRPAMRQVLEELLQRPAEQPLLFDPSMDAANGGPAAWWRMVRHMLGELETAGGLYANSAFSGDLEKALIKGLILAQPNNYSAELHQADGRKPPHYLVKARDFIHAHARDELCIEDIEAAAGVGRSTLFDAFRQHVGLAPMAYLKNFRLEQVRRQLLEDRSGHNVSAIAIDWGFTHLGRFSADYRKRFGEAPSQTVARRQR</sequence>
<dbReference type="EMBL" id="SSFD01000417">
    <property type="protein sequence ID" value="TXH77573.1"/>
    <property type="molecule type" value="Genomic_DNA"/>
</dbReference>
<dbReference type="PANTHER" id="PTHR46796:SF12">
    <property type="entry name" value="HTH-TYPE DNA-BINDING TRANSCRIPTIONAL ACTIVATOR EUTR"/>
    <property type="match status" value="1"/>
</dbReference>
<dbReference type="InterPro" id="IPR018060">
    <property type="entry name" value="HTH_AraC"/>
</dbReference>
<organism evidence="5 6">
    <name type="scientific">Thauera aminoaromatica</name>
    <dbReference type="NCBI Taxonomy" id="164330"/>
    <lineage>
        <taxon>Bacteria</taxon>
        <taxon>Pseudomonadati</taxon>
        <taxon>Pseudomonadota</taxon>
        <taxon>Betaproteobacteria</taxon>
        <taxon>Rhodocyclales</taxon>
        <taxon>Zoogloeaceae</taxon>
        <taxon>Thauera</taxon>
    </lineage>
</organism>
<dbReference type="SUPFAM" id="SSF46689">
    <property type="entry name" value="Homeodomain-like"/>
    <property type="match status" value="2"/>
</dbReference>
<dbReference type="GO" id="GO:0003700">
    <property type="term" value="F:DNA-binding transcription factor activity"/>
    <property type="evidence" value="ECO:0007669"/>
    <property type="project" value="InterPro"/>
</dbReference>
<protein>
    <submittedName>
        <fullName evidence="5">Helix-turn-helix domain-containing protein</fullName>
    </submittedName>
</protein>
<dbReference type="InterPro" id="IPR035418">
    <property type="entry name" value="AraC-bd_2"/>
</dbReference>
<evidence type="ECO:0000256" key="3">
    <source>
        <dbReference type="ARBA" id="ARBA00023163"/>
    </source>
</evidence>
<dbReference type="PANTHER" id="PTHR46796">
    <property type="entry name" value="HTH-TYPE TRANSCRIPTIONAL ACTIVATOR RHAS-RELATED"/>
    <property type="match status" value="1"/>
</dbReference>
<evidence type="ECO:0000313" key="6">
    <source>
        <dbReference type="Proteomes" id="UP000321192"/>
    </source>
</evidence>
<evidence type="ECO:0000256" key="2">
    <source>
        <dbReference type="ARBA" id="ARBA00023125"/>
    </source>
</evidence>
<keyword evidence="3" id="KW-0804">Transcription</keyword>
<dbReference type="Proteomes" id="UP000321192">
    <property type="component" value="Unassembled WGS sequence"/>
</dbReference>
<dbReference type="SMART" id="SM00342">
    <property type="entry name" value="HTH_ARAC"/>
    <property type="match status" value="1"/>
</dbReference>
<accession>A0A5C7S225</accession>
<evidence type="ECO:0000259" key="4">
    <source>
        <dbReference type="PROSITE" id="PS01124"/>
    </source>
</evidence>
<dbReference type="GO" id="GO:0043565">
    <property type="term" value="F:sequence-specific DNA binding"/>
    <property type="evidence" value="ECO:0007669"/>
    <property type="project" value="InterPro"/>
</dbReference>
<feature type="domain" description="HTH araC/xylS-type" evidence="4">
    <location>
        <begin position="203"/>
        <end position="303"/>
    </location>
</feature>